<comment type="caution">
    <text evidence="1">The sequence shown here is derived from an EMBL/GenBank/DDBJ whole genome shotgun (WGS) entry which is preliminary data.</text>
</comment>
<organism evidence="1 2">
    <name type="scientific">Rhodopseudomonas palustris</name>
    <dbReference type="NCBI Taxonomy" id="1076"/>
    <lineage>
        <taxon>Bacteria</taxon>
        <taxon>Pseudomonadati</taxon>
        <taxon>Pseudomonadota</taxon>
        <taxon>Alphaproteobacteria</taxon>
        <taxon>Hyphomicrobiales</taxon>
        <taxon>Nitrobacteraceae</taxon>
        <taxon>Rhodopseudomonas</taxon>
    </lineage>
</organism>
<proteinExistence type="predicted"/>
<evidence type="ECO:0000313" key="2">
    <source>
        <dbReference type="Proteomes" id="UP000285523"/>
    </source>
</evidence>
<reference evidence="1 2" key="1">
    <citation type="submission" date="2018-09" db="EMBL/GenBank/DDBJ databases">
        <title>Draft genome sequence of Rhodopseudomonas palustris 2.1.18.</title>
        <authorList>
            <person name="Robertson S.L."/>
            <person name="Meyer T.E."/>
            <person name="Kyndt J.A."/>
        </authorList>
    </citation>
    <scope>NUCLEOTIDE SEQUENCE [LARGE SCALE GENOMIC DNA]</scope>
    <source>
        <strain evidence="1 2">2.1.18</strain>
    </source>
</reference>
<dbReference type="Gene3D" id="3.40.50.300">
    <property type="entry name" value="P-loop containing nucleotide triphosphate hydrolases"/>
    <property type="match status" value="1"/>
</dbReference>
<dbReference type="AlphaFoldDB" id="A0A418VE11"/>
<dbReference type="SUPFAM" id="SSF52540">
    <property type="entry name" value="P-loop containing nucleoside triphosphate hydrolases"/>
    <property type="match status" value="1"/>
</dbReference>
<accession>A0A418VE11</accession>
<evidence type="ECO:0000313" key="1">
    <source>
        <dbReference type="EMBL" id="RJF74341.1"/>
    </source>
</evidence>
<dbReference type="Pfam" id="PF13207">
    <property type="entry name" value="AAA_17"/>
    <property type="match status" value="1"/>
</dbReference>
<sequence>MLIVLVCETFGNFPACEHSEGRLTNRNFRGKFLKSTVRLLGASIKTVYITGAPASGKTTAVEALKSHPRLKESLEVWSYSSRLMEFLNRHSADAIDHGRLRQSSASLVRPEEIEALDAELLVYVEDRRGKNNILIDSHPVTREDYGFRCTSFSAAYLAKIGLDEIWMLYTDAKTSLLRVLEDKVVRKPISEEAAEMHTSMQASLAIAYGVAAGCPVYFFDTGCDQSMLVDRLALRL</sequence>
<dbReference type="InterPro" id="IPR027417">
    <property type="entry name" value="P-loop_NTPase"/>
</dbReference>
<dbReference type="EMBL" id="QYYD01000011">
    <property type="protein sequence ID" value="RJF74341.1"/>
    <property type="molecule type" value="Genomic_DNA"/>
</dbReference>
<gene>
    <name evidence="1" type="ORF">D4Q52_12660</name>
</gene>
<protein>
    <submittedName>
        <fullName evidence="1">AAA family ATPase</fullName>
    </submittedName>
</protein>
<dbReference type="OrthoDB" id="9154442at2"/>
<name>A0A418VE11_RHOPL</name>
<dbReference type="Proteomes" id="UP000285523">
    <property type="component" value="Unassembled WGS sequence"/>
</dbReference>